<evidence type="ECO:0000313" key="3">
    <source>
        <dbReference type="EMBL" id="WMV19347.1"/>
    </source>
</evidence>
<dbReference type="Gene3D" id="3.30.70.270">
    <property type="match status" value="1"/>
</dbReference>
<sequence length="216" mass="24407">LDPKFSPSLGLNHGTPPADHGLTHSPSVAFFGSDTRSWKDAFFYFLESAVLQLAGYYRRFVQNFSTIAAPMTRLTRRAVSFQWSDECEESFEKLKTLLTSTYVLTLLEEGVDFTVYCDASGVGLDGVLMQKGKVIAYTSMQMKTHEKNYPTHDLELESDLNLRQRLWLKLHKDYDVTIIYHPGKANMVADALSRKTPSMGSLVALSIEERLLARDL</sequence>
<dbReference type="FunFam" id="3.30.70.270:FF:000020">
    <property type="entry name" value="Transposon Tf2-6 polyprotein-like Protein"/>
    <property type="match status" value="1"/>
</dbReference>
<organism evidence="3 4">
    <name type="scientific">Solanum verrucosum</name>
    <dbReference type="NCBI Taxonomy" id="315347"/>
    <lineage>
        <taxon>Eukaryota</taxon>
        <taxon>Viridiplantae</taxon>
        <taxon>Streptophyta</taxon>
        <taxon>Embryophyta</taxon>
        <taxon>Tracheophyta</taxon>
        <taxon>Spermatophyta</taxon>
        <taxon>Magnoliopsida</taxon>
        <taxon>eudicotyledons</taxon>
        <taxon>Gunneridae</taxon>
        <taxon>Pentapetalae</taxon>
        <taxon>asterids</taxon>
        <taxon>lamiids</taxon>
        <taxon>Solanales</taxon>
        <taxon>Solanaceae</taxon>
        <taxon>Solanoideae</taxon>
        <taxon>Solaneae</taxon>
        <taxon>Solanum</taxon>
    </lineage>
</organism>
<dbReference type="Proteomes" id="UP001234989">
    <property type="component" value="Chromosome 3"/>
</dbReference>
<dbReference type="InterPro" id="IPR041577">
    <property type="entry name" value="RT_RNaseH_2"/>
</dbReference>
<dbReference type="AlphaFoldDB" id="A0AAF0Q991"/>
<dbReference type="InterPro" id="IPR043128">
    <property type="entry name" value="Rev_trsase/Diguanyl_cyclase"/>
</dbReference>
<name>A0AAF0Q991_SOLVR</name>
<evidence type="ECO:0000259" key="2">
    <source>
        <dbReference type="Pfam" id="PF17919"/>
    </source>
</evidence>
<dbReference type="EMBL" id="CP133614">
    <property type="protein sequence ID" value="WMV19347.1"/>
    <property type="molecule type" value="Genomic_DNA"/>
</dbReference>
<accession>A0AAF0Q991</accession>
<reference evidence="3" key="1">
    <citation type="submission" date="2023-08" db="EMBL/GenBank/DDBJ databases">
        <title>A de novo genome assembly of Solanum verrucosum Schlechtendal, a Mexican diploid species geographically isolated from the other diploid A-genome species in potato relatives.</title>
        <authorList>
            <person name="Hosaka K."/>
        </authorList>
    </citation>
    <scope>NUCLEOTIDE SEQUENCE</scope>
    <source>
        <tissue evidence="3">Young leaves</tissue>
    </source>
</reference>
<feature type="non-terminal residue" evidence="3">
    <location>
        <position position="1"/>
    </location>
</feature>
<dbReference type="InterPro" id="IPR043502">
    <property type="entry name" value="DNA/RNA_pol_sf"/>
</dbReference>
<feature type="domain" description="Reverse transcriptase/retrotransposon-derived protein RNase H-like" evidence="2">
    <location>
        <begin position="83"/>
        <end position="156"/>
    </location>
</feature>
<dbReference type="PANTHER" id="PTHR34072">
    <property type="entry name" value="ENZYMATIC POLYPROTEIN-RELATED"/>
    <property type="match status" value="1"/>
</dbReference>
<dbReference type="PANTHER" id="PTHR34072:SF59">
    <property type="entry name" value="CCHC-TYPE INTEGRASE"/>
    <property type="match status" value="1"/>
</dbReference>
<dbReference type="Pfam" id="PF17919">
    <property type="entry name" value="RT_RNaseH_2"/>
    <property type="match status" value="1"/>
</dbReference>
<evidence type="ECO:0000256" key="1">
    <source>
        <dbReference type="SAM" id="MobiDB-lite"/>
    </source>
</evidence>
<proteinExistence type="predicted"/>
<keyword evidence="4" id="KW-1185">Reference proteome</keyword>
<dbReference type="SUPFAM" id="SSF56672">
    <property type="entry name" value="DNA/RNA polymerases"/>
    <property type="match status" value="1"/>
</dbReference>
<gene>
    <name evidence="3" type="ORF">MTR67_012732</name>
</gene>
<feature type="region of interest" description="Disordered" evidence="1">
    <location>
        <begin position="1"/>
        <end position="20"/>
    </location>
</feature>
<protein>
    <recommendedName>
        <fullName evidence="2">Reverse transcriptase/retrotransposon-derived protein RNase H-like domain-containing protein</fullName>
    </recommendedName>
</protein>
<evidence type="ECO:0000313" key="4">
    <source>
        <dbReference type="Proteomes" id="UP001234989"/>
    </source>
</evidence>